<sequence>MAQFFAMPYIFPDVAQYPDLRFDGDSVSSWIEQVVRIFERARLSYIEKIAEAPYWTKNETYQERVKFVVNRLDNWNAATKALKSTFAFGDPRQLRSAYDYLKDLKNQPLLSNPSEIYTYCLDHEIQAEETKDTARVPSDLDCTRGLFERIHGHSLEDIMNKGKMTYEELFKMEYSQAQKLVRGWAKDKVNLDNHTKRAERYFSSDQSKRDGKRGPEESQLDLFALTERLRALEIRLCQVGPSDNSDMNDTVQSRGRIAGLDES</sequence>
<proteinExistence type="predicted"/>
<dbReference type="InParanoid" id="A0A1Y2EEK1"/>
<name>A0A1Y2EEK1_9PEZI</name>
<dbReference type="RefSeq" id="XP_040719939.1">
    <property type="nucleotide sequence ID" value="XM_040864869.1"/>
</dbReference>
<dbReference type="Proteomes" id="UP000193689">
    <property type="component" value="Unassembled WGS sequence"/>
</dbReference>
<feature type="compositionally biased region" description="Polar residues" evidence="1">
    <location>
        <begin position="241"/>
        <end position="253"/>
    </location>
</feature>
<accession>A0A1Y2EEK1</accession>
<dbReference type="GeneID" id="63781081"/>
<feature type="region of interest" description="Disordered" evidence="1">
    <location>
        <begin position="239"/>
        <end position="263"/>
    </location>
</feature>
<dbReference type="EMBL" id="MCFJ01000002">
    <property type="protein sequence ID" value="ORY69989.1"/>
    <property type="molecule type" value="Genomic_DNA"/>
</dbReference>
<gene>
    <name evidence="2" type="ORF">BCR38DRAFT_503003</name>
</gene>
<comment type="caution">
    <text evidence="2">The sequence shown here is derived from an EMBL/GenBank/DDBJ whole genome shotgun (WGS) entry which is preliminary data.</text>
</comment>
<organism evidence="2 3">
    <name type="scientific">Pseudomassariella vexata</name>
    <dbReference type="NCBI Taxonomy" id="1141098"/>
    <lineage>
        <taxon>Eukaryota</taxon>
        <taxon>Fungi</taxon>
        <taxon>Dikarya</taxon>
        <taxon>Ascomycota</taxon>
        <taxon>Pezizomycotina</taxon>
        <taxon>Sordariomycetes</taxon>
        <taxon>Xylariomycetidae</taxon>
        <taxon>Amphisphaeriales</taxon>
        <taxon>Pseudomassariaceae</taxon>
        <taxon>Pseudomassariella</taxon>
    </lineage>
</organism>
<protein>
    <submittedName>
        <fullName evidence="2">Uncharacterized protein</fullName>
    </submittedName>
</protein>
<dbReference type="AlphaFoldDB" id="A0A1Y2EEK1"/>
<reference evidence="2 3" key="1">
    <citation type="submission" date="2016-07" db="EMBL/GenBank/DDBJ databases">
        <title>Pervasive Adenine N6-methylation of Active Genes in Fungi.</title>
        <authorList>
            <consortium name="DOE Joint Genome Institute"/>
            <person name="Mondo S.J."/>
            <person name="Dannebaum R.O."/>
            <person name="Kuo R.C."/>
            <person name="Labutti K."/>
            <person name="Haridas S."/>
            <person name="Kuo A."/>
            <person name="Salamov A."/>
            <person name="Ahrendt S.R."/>
            <person name="Lipzen A."/>
            <person name="Sullivan W."/>
            <person name="Andreopoulos W.B."/>
            <person name="Clum A."/>
            <person name="Lindquist E."/>
            <person name="Daum C."/>
            <person name="Ramamoorthy G.K."/>
            <person name="Gryganskyi A."/>
            <person name="Culley D."/>
            <person name="Magnuson J.K."/>
            <person name="James T.Y."/>
            <person name="O'Malley M.A."/>
            <person name="Stajich J.E."/>
            <person name="Spatafora J.W."/>
            <person name="Visel A."/>
            <person name="Grigoriev I.V."/>
        </authorList>
    </citation>
    <scope>NUCLEOTIDE SEQUENCE [LARGE SCALE GENOMIC DNA]</scope>
    <source>
        <strain evidence="2 3">CBS 129021</strain>
    </source>
</reference>
<evidence type="ECO:0000313" key="3">
    <source>
        <dbReference type="Proteomes" id="UP000193689"/>
    </source>
</evidence>
<keyword evidence="3" id="KW-1185">Reference proteome</keyword>
<evidence type="ECO:0000313" key="2">
    <source>
        <dbReference type="EMBL" id="ORY69989.1"/>
    </source>
</evidence>
<evidence type="ECO:0000256" key="1">
    <source>
        <dbReference type="SAM" id="MobiDB-lite"/>
    </source>
</evidence>